<keyword evidence="2" id="KW-0624">Polysaccharide degradation</keyword>
<evidence type="ECO:0000256" key="6">
    <source>
        <dbReference type="PIRSR" id="PIRSR606710-1"/>
    </source>
</evidence>
<feature type="site" description="Important for catalytic activity, responsible for pKa modulation of the active site Glu and correct orientation of both the proton donor and substrate" evidence="7">
    <location>
        <position position="149"/>
    </location>
</feature>
<evidence type="ECO:0000256" key="7">
    <source>
        <dbReference type="PIRSR" id="PIRSR606710-2"/>
    </source>
</evidence>
<sequence length="625" mass="69839">MRCQLLSLLFLCLLTANLQAQAPPYIKNPIINKDFPDPTIVPFNGKYYAYATNSTVRGKLAHIQVAVSENLQDWTVLGDALPTKPTWANRDFWAPHVLYDSALNKYVLFYSGESGKGKCLGVAYANKPEGPFIDMGKPLLCGDGFVNIDPMAFIDPNSKKKLLYWGSDHQAIKVQEMKDDWSAFKEGSLAQDIVYPRQEKKYDNLIEGAWVDFHKGYYYLYYSGDNCCGVEASYAVLVARSKHPNGPFERLGASRSSNSSVILEKDSAWLAPGHNSIFRDANGQTYIAYHAIPINSNTGKPDAYGRVALIKPIVYQKGWPTIVEKVKHDKLDTLTLADPTIFFDKGIYYLYGTGAKNGFTVYTSSDLKTWRGPAGTKDGYALHKSDAFGTNGFWAPQVFKHQGKFYMIYTADEQLAIAESDSPLGPFKQAEKRALNGDTKQIDPYVFFDGGKAYIYFVKLKEGNRLYVAELSANLQEIKEETITPCLQAIEPWENTAKATWPVTEGPTVIKHKNLYYLLYSANDFRNPDYAVGYATAVSPLGPWKKSTNNPLISKKLLGVNGTGHGDLFTDKNGQLQYVLHTHSSKDKVSPRKTALVKLQFIKEGAEDHLKLASKKLVFLTIDTQ</sequence>
<evidence type="ECO:0000256" key="2">
    <source>
        <dbReference type="ARBA" id="ARBA00022651"/>
    </source>
</evidence>
<keyword evidence="8" id="KW-0732">Signal</keyword>
<dbReference type="PANTHER" id="PTHR43772">
    <property type="entry name" value="ENDO-1,4-BETA-XYLANASE"/>
    <property type="match status" value="1"/>
</dbReference>
<dbReference type="CDD" id="cd08991">
    <property type="entry name" value="GH43_HoAraf43-like"/>
    <property type="match status" value="1"/>
</dbReference>
<evidence type="ECO:0000256" key="8">
    <source>
        <dbReference type="SAM" id="SignalP"/>
    </source>
</evidence>
<organism evidence="9 10">
    <name type="scientific">Olivibacter domesticus</name>
    <name type="common">Pseudosphingobacterium domesticum</name>
    <dbReference type="NCBI Taxonomy" id="407022"/>
    <lineage>
        <taxon>Bacteria</taxon>
        <taxon>Pseudomonadati</taxon>
        <taxon>Bacteroidota</taxon>
        <taxon>Sphingobacteriia</taxon>
        <taxon>Sphingobacteriales</taxon>
        <taxon>Sphingobacteriaceae</taxon>
        <taxon>Olivibacter</taxon>
    </lineage>
</organism>
<dbReference type="RefSeq" id="WP_238383796.1">
    <property type="nucleotide sequence ID" value="NZ_FOAF01000004.1"/>
</dbReference>
<keyword evidence="2" id="KW-0858">Xylan degradation</keyword>
<keyword evidence="4" id="KW-0119">Carbohydrate metabolism</keyword>
<dbReference type="Pfam" id="PF04616">
    <property type="entry name" value="Glyco_hydro_43"/>
    <property type="match status" value="2"/>
</dbReference>
<keyword evidence="3 9" id="KW-0378">Hydrolase</keyword>
<dbReference type="InterPro" id="IPR052176">
    <property type="entry name" value="Glycosyl_Hydrlase_43_Enz"/>
</dbReference>
<dbReference type="InterPro" id="IPR006710">
    <property type="entry name" value="Glyco_hydro_43"/>
</dbReference>
<reference evidence="10" key="1">
    <citation type="submission" date="2016-10" db="EMBL/GenBank/DDBJ databases">
        <authorList>
            <person name="Varghese N."/>
            <person name="Submissions S."/>
        </authorList>
    </citation>
    <scope>NUCLEOTIDE SEQUENCE [LARGE SCALE GENOMIC DNA]</scope>
    <source>
        <strain evidence="10">DSM 18733</strain>
    </source>
</reference>
<dbReference type="EMBL" id="FOAF01000004">
    <property type="protein sequence ID" value="SEL79899.1"/>
    <property type="molecule type" value="Genomic_DNA"/>
</dbReference>
<dbReference type="STRING" id="407022.SAMN05661044_03378"/>
<proteinExistence type="inferred from homology"/>
<evidence type="ECO:0000313" key="9">
    <source>
        <dbReference type="EMBL" id="SEL79899.1"/>
    </source>
</evidence>
<dbReference type="CDD" id="cd08999">
    <property type="entry name" value="GH43_ABN-like"/>
    <property type="match status" value="1"/>
</dbReference>
<dbReference type="AlphaFoldDB" id="A0A1H7T5X4"/>
<dbReference type="GO" id="GO:0045493">
    <property type="term" value="P:xylan catabolic process"/>
    <property type="evidence" value="ECO:0007669"/>
    <property type="project" value="UniProtKB-KW"/>
</dbReference>
<dbReference type="GO" id="GO:0004553">
    <property type="term" value="F:hydrolase activity, hydrolyzing O-glycosyl compounds"/>
    <property type="evidence" value="ECO:0007669"/>
    <property type="project" value="InterPro"/>
</dbReference>
<dbReference type="Proteomes" id="UP000199421">
    <property type="component" value="Unassembled WGS sequence"/>
</dbReference>
<feature type="active site" description="Proton donor" evidence="6">
    <location>
        <position position="207"/>
    </location>
</feature>
<evidence type="ECO:0000256" key="3">
    <source>
        <dbReference type="ARBA" id="ARBA00022801"/>
    </source>
</evidence>
<accession>A0A1H7T5X4</accession>
<keyword evidence="5" id="KW-0326">Glycosidase</keyword>
<protein>
    <submittedName>
        <fullName evidence="9">Glycosyl hydrolases family 43</fullName>
    </submittedName>
</protein>
<evidence type="ECO:0000313" key="10">
    <source>
        <dbReference type="Proteomes" id="UP000199421"/>
    </source>
</evidence>
<feature type="chain" id="PRO_5011514019" evidence="8">
    <location>
        <begin position="23"/>
        <end position="625"/>
    </location>
</feature>
<dbReference type="InterPro" id="IPR023296">
    <property type="entry name" value="Glyco_hydro_beta-prop_sf"/>
</dbReference>
<feature type="active site" description="Proton acceptor" evidence="6">
    <location>
        <position position="37"/>
    </location>
</feature>
<name>A0A1H7T5X4_OLID1</name>
<dbReference type="PANTHER" id="PTHR43772:SF2">
    <property type="entry name" value="PUTATIVE (AFU_ORTHOLOGUE AFUA_2G04480)-RELATED"/>
    <property type="match status" value="1"/>
</dbReference>
<gene>
    <name evidence="9" type="ORF">SAMN05661044_03378</name>
</gene>
<evidence type="ECO:0000256" key="4">
    <source>
        <dbReference type="ARBA" id="ARBA00023277"/>
    </source>
</evidence>
<dbReference type="SUPFAM" id="SSF75005">
    <property type="entry name" value="Arabinanase/levansucrase/invertase"/>
    <property type="match status" value="2"/>
</dbReference>
<evidence type="ECO:0000256" key="1">
    <source>
        <dbReference type="ARBA" id="ARBA00009865"/>
    </source>
</evidence>
<comment type="similarity">
    <text evidence="1">Belongs to the glycosyl hydrolase 43 family.</text>
</comment>
<evidence type="ECO:0000256" key="5">
    <source>
        <dbReference type="ARBA" id="ARBA00023295"/>
    </source>
</evidence>
<keyword evidence="10" id="KW-1185">Reference proteome</keyword>
<feature type="signal peptide" evidence="8">
    <location>
        <begin position="1"/>
        <end position="22"/>
    </location>
</feature>
<dbReference type="Gene3D" id="2.115.10.20">
    <property type="entry name" value="Glycosyl hydrolase domain, family 43"/>
    <property type="match status" value="2"/>
</dbReference>